<accession>A0A0F8XDZ2</accession>
<gene>
    <name evidence="1" type="ORF">LCGC14_3036960</name>
</gene>
<evidence type="ECO:0000313" key="1">
    <source>
        <dbReference type="EMBL" id="KKK59180.1"/>
    </source>
</evidence>
<organism evidence="1">
    <name type="scientific">marine sediment metagenome</name>
    <dbReference type="NCBI Taxonomy" id="412755"/>
    <lineage>
        <taxon>unclassified sequences</taxon>
        <taxon>metagenomes</taxon>
        <taxon>ecological metagenomes</taxon>
    </lineage>
</organism>
<dbReference type="AlphaFoldDB" id="A0A0F8XDZ2"/>
<proteinExistence type="predicted"/>
<dbReference type="EMBL" id="LAZR01063608">
    <property type="protein sequence ID" value="KKK59180.1"/>
    <property type="molecule type" value="Genomic_DNA"/>
</dbReference>
<reference evidence="1" key="1">
    <citation type="journal article" date="2015" name="Nature">
        <title>Complex archaea that bridge the gap between prokaryotes and eukaryotes.</title>
        <authorList>
            <person name="Spang A."/>
            <person name="Saw J.H."/>
            <person name="Jorgensen S.L."/>
            <person name="Zaremba-Niedzwiedzka K."/>
            <person name="Martijn J."/>
            <person name="Lind A.E."/>
            <person name="van Eijk R."/>
            <person name="Schleper C."/>
            <person name="Guy L."/>
            <person name="Ettema T.J."/>
        </authorList>
    </citation>
    <scope>NUCLEOTIDE SEQUENCE</scope>
</reference>
<name>A0A0F8XDZ2_9ZZZZ</name>
<protein>
    <submittedName>
        <fullName evidence="1">Uncharacterized protein</fullName>
    </submittedName>
</protein>
<comment type="caution">
    <text evidence="1">The sequence shown here is derived from an EMBL/GenBank/DDBJ whole genome shotgun (WGS) entry which is preliminary data.</text>
</comment>
<feature type="non-terminal residue" evidence="1">
    <location>
        <position position="1"/>
    </location>
</feature>
<sequence>GQGASMISNEGRNQLRRIYQILRNTPDPDDRFLLGIIGSAFHIGQLETTAEIVASVANLADSKASSATDGLGGFWAVGYLEAGNDLMELFMAKVDDLKEQIAKADGLSELATLIDPDG</sequence>